<dbReference type="OrthoDB" id="10261918at2759"/>
<dbReference type="AlphaFoldDB" id="C5DI05"/>
<evidence type="ECO:0000313" key="10">
    <source>
        <dbReference type="EMBL" id="CAR23416.1"/>
    </source>
</evidence>
<dbReference type="Pfam" id="PF02840">
    <property type="entry name" value="Prp18"/>
    <property type="match status" value="1"/>
</dbReference>
<dbReference type="RefSeq" id="XP_002553853.1">
    <property type="nucleotide sequence ID" value="XM_002553807.1"/>
</dbReference>
<dbReference type="InterPro" id="IPR004098">
    <property type="entry name" value="Prp18"/>
</dbReference>
<evidence type="ECO:0000256" key="1">
    <source>
        <dbReference type="ARBA" id="ARBA00004123"/>
    </source>
</evidence>
<evidence type="ECO:0000313" key="11">
    <source>
        <dbReference type="Proteomes" id="UP000002036"/>
    </source>
</evidence>
<feature type="compositionally biased region" description="Polar residues" evidence="8">
    <location>
        <begin position="20"/>
        <end position="34"/>
    </location>
</feature>
<dbReference type="KEGG" id="lth:KLTH0E08668g"/>
<dbReference type="HOGENOM" id="CLU_081028_0_0_1"/>
<feature type="region of interest" description="Disordered" evidence="8">
    <location>
        <begin position="69"/>
        <end position="88"/>
    </location>
</feature>
<feature type="region of interest" description="Disordered" evidence="8">
    <location>
        <begin position="16"/>
        <end position="63"/>
    </location>
</feature>
<dbReference type="GO" id="GO:0071021">
    <property type="term" value="C:U2-type post-spliceosomal complex"/>
    <property type="evidence" value="ECO:0007669"/>
    <property type="project" value="TreeGrafter"/>
</dbReference>
<dbReference type="OMA" id="WITSTKR"/>
<keyword evidence="5" id="KW-0747">Spliceosome</keyword>
<dbReference type="EMBL" id="CU928169">
    <property type="protein sequence ID" value="CAR23416.1"/>
    <property type="molecule type" value="Genomic_DNA"/>
</dbReference>
<dbReference type="SUPFAM" id="SSF47938">
    <property type="entry name" value="Functional domain of the splicing factor Prp18"/>
    <property type="match status" value="1"/>
</dbReference>
<dbReference type="InParanoid" id="C5DI05"/>
<dbReference type="GO" id="GO:0046540">
    <property type="term" value="C:U4/U6 x U5 tri-snRNP complex"/>
    <property type="evidence" value="ECO:0007669"/>
    <property type="project" value="TreeGrafter"/>
</dbReference>
<feature type="compositionally biased region" description="Basic and acidic residues" evidence="8">
    <location>
        <begin position="54"/>
        <end position="63"/>
    </location>
</feature>
<dbReference type="eggNOG" id="KOG2808">
    <property type="taxonomic scope" value="Eukaryota"/>
</dbReference>
<evidence type="ECO:0000256" key="6">
    <source>
        <dbReference type="ARBA" id="ARBA00023187"/>
    </source>
</evidence>
<sequence>MDYANLLKAEIAKKQKAIASSNRPSETPWLTQQQDEGDGLESKMLRSTEAQDNQEQKPPLEHDVREVFREQGKSKETDSKSAASASRLRTRPGRIAKVLADERKLDTAISATEIGDVEQEAHLSLKCNLYIHLLLQLWQEECYKPELILETKKALYPLVLKLRKRRLSSEFLTSLATILFHTQQHQFPQATQSYMKLSIGNVAWPIGVTSVGIHARSAHERIQGKDKIANVMLDEHTRLWITSVKRLITFAEALERRKKSQHANE</sequence>
<evidence type="ECO:0000256" key="8">
    <source>
        <dbReference type="SAM" id="MobiDB-lite"/>
    </source>
</evidence>
<proteinExistence type="inferred from homology"/>
<dbReference type="Proteomes" id="UP000002036">
    <property type="component" value="Chromosome E"/>
</dbReference>
<gene>
    <name evidence="10" type="ordered locus">KLTH0E08668g</name>
</gene>
<dbReference type="GO" id="GO:0000350">
    <property type="term" value="P:generation of catalytic spliceosome for second transesterification step"/>
    <property type="evidence" value="ECO:0007669"/>
    <property type="project" value="TreeGrafter"/>
</dbReference>
<comment type="subcellular location">
    <subcellularLocation>
        <location evidence="1">Nucleus</location>
    </subcellularLocation>
</comment>
<keyword evidence="4" id="KW-0507">mRNA processing</keyword>
<keyword evidence="7" id="KW-0539">Nucleus</keyword>
<keyword evidence="6" id="KW-0508">mRNA splicing</keyword>
<organism evidence="10 11">
    <name type="scientific">Lachancea thermotolerans (strain ATCC 56472 / CBS 6340 / NRRL Y-8284)</name>
    <name type="common">Yeast</name>
    <name type="synonym">Kluyveromyces thermotolerans</name>
    <dbReference type="NCBI Taxonomy" id="559295"/>
    <lineage>
        <taxon>Eukaryota</taxon>
        <taxon>Fungi</taxon>
        <taxon>Dikarya</taxon>
        <taxon>Ascomycota</taxon>
        <taxon>Saccharomycotina</taxon>
        <taxon>Saccharomycetes</taxon>
        <taxon>Saccharomycetales</taxon>
        <taxon>Saccharomycetaceae</taxon>
        <taxon>Lachancea</taxon>
    </lineage>
</organism>
<feature type="compositionally biased region" description="Basic and acidic residues" evidence="8">
    <location>
        <begin position="69"/>
        <end position="79"/>
    </location>
</feature>
<protein>
    <recommendedName>
        <fullName evidence="3">Pre-mRNA-splicing factor 18</fullName>
    </recommendedName>
</protein>
<evidence type="ECO:0000256" key="5">
    <source>
        <dbReference type="ARBA" id="ARBA00022728"/>
    </source>
</evidence>
<keyword evidence="11" id="KW-1185">Reference proteome</keyword>
<feature type="domain" description="Prp18" evidence="9">
    <location>
        <begin position="146"/>
        <end position="253"/>
    </location>
</feature>
<evidence type="ECO:0000256" key="4">
    <source>
        <dbReference type="ARBA" id="ARBA00022664"/>
    </source>
</evidence>
<evidence type="ECO:0000256" key="3">
    <source>
        <dbReference type="ARBA" id="ARBA00018242"/>
    </source>
</evidence>
<evidence type="ECO:0000259" key="9">
    <source>
        <dbReference type="Pfam" id="PF02840"/>
    </source>
</evidence>
<dbReference type="GeneID" id="8292014"/>
<dbReference type="InterPro" id="IPR039979">
    <property type="entry name" value="PRPF18"/>
</dbReference>
<evidence type="ECO:0000256" key="7">
    <source>
        <dbReference type="ARBA" id="ARBA00023242"/>
    </source>
</evidence>
<dbReference type="GO" id="GO:0005682">
    <property type="term" value="C:U5 snRNP"/>
    <property type="evidence" value="ECO:0007669"/>
    <property type="project" value="TreeGrafter"/>
</dbReference>
<dbReference type="PANTHER" id="PTHR13007">
    <property type="entry name" value="PRE-MRNA SPLICING FACTOR-RELATED"/>
    <property type="match status" value="1"/>
</dbReference>
<dbReference type="STRING" id="559295.C5DI05"/>
<evidence type="ECO:0000256" key="2">
    <source>
        <dbReference type="ARBA" id="ARBA00008137"/>
    </source>
</evidence>
<dbReference type="FunCoup" id="C5DI05">
    <property type="interactions" value="594"/>
</dbReference>
<comment type="similarity">
    <text evidence="2">Belongs to the PRP18 family.</text>
</comment>
<accession>C5DI05</accession>
<dbReference type="Gene3D" id="1.20.940.10">
    <property type="entry name" value="Functional domain of the splicing factor Prp18"/>
    <property type="match status" value="1"/>
</dbReference>
<dbReference type="PANTHER" id="PTHR13007:SF19">
    <property type="entry name" value="PRE-MRNA-SPLICING FACTOR 18"/>
    <property type="match status" value="1"/>
</dbReference>
<name>C5DI05_LACTC</name>
<reference evidence="10 11" key="1">
    <citation type="journal article" date="2009" name="Genome Res.">
        <title>Comparative genomics of protoploid Saccharomycetaceae.</title>
        <authorList>
            <consortium name="The Genolevures Consortium"/>
            <person name="Souciet J.-L."/>
            <person name="Dujon B."/>
            <person name="Gaillardin C."/>
            <person name="Johnston M."/>
            <person name="Baret P.V."/>
            <person name="Cliften P."/>
            <person name="Sherman D.J."/>
            <person name="Weissenbach J."/>
            <person name="Westhof E."/>
            <person name="Wincker P."/>
            <person name="Jubin C."/>
            <person name="Poulain J."/>
            <person name="Barbe V."/>
            <person name="Segurens B."/>
            <person name="Artiguenave F."/>
            <person name="Anthouard V."/>
            <person name="Vacherie B."/>
            <person name="Val M.-E."/>
            <person name="Fulton R.S."/>
            <person name="Minx P."/>
            <person name="Wilson R."/>
            <person name="Durrens P."/>
            <person name="Jean G."/>
            <person name="Marck C."/>
            <person name="Martin T."/>
            <person name="Nikolski M."/>
            <person name="Rolland T."/>
            <person name="Seret M.-L."/>
            <person name="Casaregola S."/>
            <person name="Despons L."/>
            <person name="Fairhead C."/>
            <person name="Fischer G."/>
            <person name="Lafontaine I."/>
            <person name="Leh V."/>
            <person name="Lemaire M."/>
            <person name="de Montigny J."/>
            <person name="Neuveglise C."/>
            <person name="Thierry A."/>
            <person name="Blanc-Lenfle I."/>
            <person name="Bleykasten C."/>
            <person name="Diffels J."/>
            <person name="Fritsch E."/>
            <person name="Frangeul L."/>
            <person name="Goeffon A."/>
            <person name="Jauniaux N."/>
            <person name="Kachouri-Lafond R."/>
            <person name="Payen C."/>
            <person name="Potier S."/>
            <person name="Pribylova L."/>
            <person name="Ozanne C."/>
            <person name="Richard G.-F."/>
            <person name="Sacerdot C."/>
            <person name="Straub M.-L."/>
            <person name="Talla E."/>
        </authorList>
    </citation>
    <scope>NUCLEOTIDE SEQUENCE [LARGE SCALE GENOMIC DNA]</scope>
    <source>
        <strain evidence="11">ATCC 56472 / CBS 6340 / NRRL Y-8284</strain>
    </source>
</reference>